<comment type="caution">
    <text evidence="2">The sequence shown here is derived from an EMBL/GenBank/DDBJ whole genome shotgun (WGS) entry which is preliminary data.</text>
</comment>
<dbReference type="Gene3D" id="2.60.120.1390">
    <property type="match status" value="2"/>
</dbReference>
<proteinExistence type="predicted"/>
<reference evidence="2 3" key="1">
    <citation type="submission" date="2024-02" db="EMBL/GenBank/DDBJ databases">
        <title>Haloferula sargassicola NBRC 104335.</title>
        <authorList>
            <person name="Ichikawa N."/>
            <person name="Katano-Makiyama Y."/>
            <person name="Hidaka K."/>
        </authorList>
    </citation>
    <scope>NUCLEOTIDE SEQUENCE [LARGE SCALE GENOMIC DNA]</scope>
    <source>
        <strain evidence="2 3">NBRC 104335</strain>
    </source>
</reference>
<accession>A0ABP9UMM6</accession>
<evidence type="ECO:0000256" key="1">
    <source>
        <dbReference type="SAM" id="SignalP"/>
    </source>
</evidence>
<keyword evidence="1" id="KW-0732">Signal</keyword>
<gene>
    <name evidence="2" type="ORF">Hsar01_01707</name>
</gene>
<dbReference type="Pfam" id="PF11175">
    <property type="entry name" value="DUF2961"/>
    <property type="match status" value="1"/>
</dbReference>
<feature type="chain" id="PRO_5045825758" description="DUF2961 domain-containing protein" evidence="1">
    <location>
        <begin position="20"/>
        <end position="677"/>
    </location>
</feature>
<name>A0ABP9UMM6_9BACT</name>
<dbReference type="EMBL" id="BAABRI010000008">
    <property type="protein sequence ID" value="GAA5482485.1"/>
    <property type="molecule type" value="Genomic_DNA"/>
</dbReference>
<sequence>MSASTSRLLSFLLVLPAAAAPIDTGRLLREMTDYDAVARWPGPAYHCLQASSHDRRTTAPGEPGWFANDDHTQYLREERKHGRAEKVMLDEDGPGAMVRFWLTTVENKSGTLRVYLDHSDEPTLEFPAFDLMSGSLELDRTLLLPHPGYAREGNGGNTLMLPVPFARHCKVTWEEKGSGPRYYQINVRRYAPGTEVRTFTRSDLVTFRDALNETATRLASPPEPPRTGTARLEGPLVPKITKTLDLPPGPAAVSCIRAKIPVSEDAGTTRLLRSLIVKLDFDDETTAWCPLGDFFGSGAGLNSLQSWYRTIDADGTLTCRWVMPYRRSGSISIENLGDLPAEVSLEASTKPWSWDADSMHFHTAWHSEHDLDTPPVRDWNFARLRGRGVYVGDTLSLFNRIATWYGEGDEKILVDADPALRHLGTGTEDYYNYSFAPRGIMQTPFANQIRVDQPATQGHNVLTRTRHLDAIPFERSLDFDIELMSWKRTRLNYAATTYWYGFPGITANVTPEPDEALAPVPTLEEAMNPPAFEGVSDAELLRIVDQSDGLVTEVQDMSPFGFDSWSRGAQLLVKASKKGDFVTMDLPAPNAGNHRIWVAATQAVDYGNLRFTINGSPSRAIHRGFAPEVRAAEPLDLGVFKPVDGRYRITAEVSGTSASSEGARFYFGLDSFRMEKP</sequence>
<feature type="signal peptide" evidence="1">
    <location>
        <begin position="1"/>
        <end position="19"/>
    </location>
</feature>
<dbReference type="Proteomes" id="UP001476282">
    <property type="component" value="Unassembled WGS sequence"/>
</dbReference>
<evidence type="ECO:0000313" key="3">
    <source>
        <dbReference type="Proteomes" id="UP001476282"/>
    </source>
</evidence>
<dbReference type="RefSeq" id="WP_353566627.1">
    <property type="nucleotide sequence ID" value="NZ_BAABRI010000008.1"/>
</dbReference>
<protein>
    <recommendedName>
        <fullName evidence="4">DUF2961 domain-containing protein</fullName>
    </recommendedName>
</protein>
<dbReference type="InterPro" id="IPR021345">
    <property type="entry name" value="DUF2961"/>
</dbReference>
<organism evidence="2 3">
    <name type="scientific">Haloferula sargassicola</name>
    <dbReference type="NCBI Taxonomy" id="490096"/>
    <lineage>
        <taxon>Bacteria</taxon>
        <taxon>Pseudomonadati</taxon>
        <taxon>Verrucomicrobiota</taxon>
        <taxon>Verrucomicrobiia</taxon>
        <taxon>Verrucomicrobiales</taxon>
        <taxon>Verrucomicrobiaceae</taxon>
        <taxon>Haloferula</taxon>
    </lineage>
</organism>
<keyword evidence="3" id="KW-1185">Reference proteome</keyword>
<evidence type="ECO:0000313" key="2">
    <source>
        <dbReference type="EMBL" id="GAA5482485.1"/>
    </source>
</evidence>
<evidence type="ECO:0008006" key="4">
    <source>
        <dbReference type="Google" id="ProtNLM"/>
    </source>
</evidence>